<keyword evidence="5" id="KW-0611">Plant defense</keyword>
<dbReference type="Gramene" id="AET1Gv20997000.11">
    <property type="protein sequence ID" value="AET1Gv20997000.11"/>
    <property type="gene ID" value="AET1Gv20997000"/>
</dbReference>
<keyword evidence="2" id="KW-0433">Leucine-rich repeat</keyword>
<feature type="compositionally biased region" description="Polar residues" evidence="6">
    <location>
        <begin position="175"/>
        <end position="184"/>
    </location>
</feature>
<keyword evidence="3" id="KW-0677">Repeat</keyword>
<dbReference type="Pfam" id="PF18052">
    <property type="entry name" value="Rx_N"/>
    <property type="match status" value="1"/>
</dbReference>
<evidence type="ECO:0000256" key="4">
    <source>
        <dbReference type="ARBA" id="ARBA00022741"/>
    </source>
</evidence>
<reference evidence="9" key="1">
    <citation type="journal article" date="2014" name="Science">
        <title>Ancient hybridizations among the ancestral genomes of bread wheat.</title>
        <authorList>
            <consortium name="International Wheat Genome Sequencing Consortium,"/>
            <person name="Marcussen T."/>
            <person name="Sandve S.R."/>
            <person name="Heier L."/>
            <person name="Spannagl M."/>
            <person name="Pfeifer M."/>
            <person name="Jakobsen K.S."/>
            <person name="Wulff B.B."/>
            <person name="Steuernagel B."/>
            <person name="Mayer K.F."/>
            <person name="Olsen O.A."/>
        </authorList>
    </citation>
    <scope>NUCLEOTIDE SEQUENCE [LARGE SCALE GENOMIC DNA]</scope>
    <source>
        <strain evidence="9">cv. AL8/78</strain>
    </source>
</reference>
<dbReference type="GO" id="GO:0006952">
    <property type="term" value="P:defense response"/>
    <property type="evidence" value="ECO:0007669"/>
    <property type="project" value="UniProtKB-KW"/>
</dbReference>
<evidence type="ECO:0000256" key="2">
    <source>
        <dbReference type="ARBA" id="ARBA00022614"/>
    </source>
</evidence>
<keyword evidence="4" id="KW-0547">Nucleotide-binding</keyword>
<accession>A0A453A0R1</accession>
<dbReference type="GO" id="GO:0000166">
    <property type="term" value="F:nucleotide binding"/>
    <property type="evidence" value="ECO:0007669"/>
    <property type="project" value="UniProtKB-KW"/>
</dbReference>
<feature type="region of interest" description="Disordered" evidence="6">
    <location>
        <begin position="175"/>
        <end position="201"/>
    </location>
</feature>
<organism evidence="8 9">
    <name type="scientific">Aegilops tauschii subsp. strangulata</name>
    <name type="common">Goatgrass</name>
    <dbReference type="NCBI Taxonomy" id="200361"/>
    <lineage>
        <taxon>Eukaryota</taxon>
        <taxon>Viridiplantae</taxon>
        <taxon>Streptophyta</taxon>
        <taxon>Embryophyta</taxon>
        <taxon>Tracheophyta</taxon>
        <taxon>Spermatophyta</taxon>
        <taxon>Magnoliopsida</taxon>
        <taxon>Liliopsida</taxon>
        <taxon>Poales</taxon>
        <taxon>Poaceae</taxon>
        <taxon>BOP clade</taxon>
        <taxon>Pooideae</taxon>
        <taxon>Triticodae</taxon>
        <taxon>Triticeae</taxon>
        <taxon>Triticinae</taxon>
        <taxon>Aegilops</taxon>
    </lineage>
</organism>
<evidence type="ECO:0000313" key="8">
    <source>
        <dbReference type="EnsemblPlants" id="AET1Gv20997000.11"/>
    </source>
</evidence>
<evidence type="ECO:0000313" key="9">
    <source>
        <dbReference type="Proteomes" id="UP000015105"/>
    </source>
</evidence>
<evidence type="ECO:0000256" key="1">
    <source>
        <dbReference type="ARBA" id="ARBA00008894"/>
    </source>
</evidence>
<name>A0A453A0R1_AEGTS</name>
<dbReference type="AlphaFoldDB" id="A0A453A0R1"/>
<dbReference type="Proteomes" id="UP000015105">
    <property type="component" value="Chromosome 1D"/>
</dbReference>
<dbReference type="PANTHER" id="PTHR19338:SF75">
    <property type="entry name" value="OS08G0170100 PROTEIN"/>
    <property type="match status" value="1"/>
</dbReference>
<reference evidence="8" key="4">
    <citation type="submission" date="2019-03" db="UniProtKB">
        <authorList>
            <consortium name="EnsemblPlants"/>
        </authorList>
    </citation>
    <scope>IDENTIFICATION</scope>
</reference>
<proteinExistence type="inferred from homology"/>
<evidence type="ECO:0000256" key="5">
    <source>
        <dbReference type="ARBA" id="ARBA00022821"/>
    </source>
</evidence>
<reference evidence="9" key="2">
    <citation type="journal article" date="2017" name="Nat. Plants">
        <title>The Aegilops tauschii genome reveals multiple impacts of transposons.</title>
        <authorList>
            <person name="Zhao G."/>
            <person name="Zou C."/>
            <person name="Li K."/>
            <person name="Wang K."/>
            <person name="Li T."/>
            <person name="Gao L."/>
            <person name="Zhang X."/>
            <person name="Wang H."/>
            <person name="Yang Z."/>
            <person name="Liu X."/>
            <person name="Jiang W."/>
            <person name="Mao L."/>
            <person name="Kong X."/>
            <person name="Jiao Y."/>
            <person name="Jia J."/>
        </authorList>
    </citation>
    <scope>NUCLEOTIDE SEQUENCE [LARGE SCALE GENOMIC DNA]</scope>
    <source>
        <strain evidence="9">cv. AL8/78</strain>
    </source>
</reference>
<sequence length="201" mass="23219">MSTLWKNYLRFKNKKKRVQKTIAGTNFRFSHDNHAVVHGTYSYPYIPGHNYISMHLTRYARTNRISTLVENQAELVDFPAGPMGSLLPKLLEFLSDEYNYLHADCKKDVEYVYNELVGMQAALHKVAEVPQDQQLDSVVKLWTEEVNDLSYQVDNTVDSFLARFWASEFGMSPNLRSQKQQLPRKTSGAKKKGNGQKKRAR</sequence>
<evidence type="ECO:0000259" key="7">
    <source>
        <dbReference type="Pfam" id="PF18052"/>
    </source>
</evidence>
<reference evidence="8" key="3">
    <citation type="journal article" date="2017" name="Nature">
        <title>Genome sequence of the progenitor of the wheat D genome Aegilops tauschii.</title>
        <authorList>
            <person name="Luo M.C."/>
            <person name="Gu Y.Q."/>
            <person name="Puiu D."/>
            <person name="Wang H."/>
            <person name="Twardziok S.O."/>
            <person name="Deal K.R."/>
            <person name="Huo N."/>
            <person name="Zhu T."/>
            <person name="Wang L."/>
            <person name="Wang Y."/>
            <person name="McGuire P.E."/>
            <person name="Liu S."/>
            <person name="Long H."/>
            <person name="Ramasamy R.K."/>
            <person name="Rodriguez J.C."/>
            <person name="Van S.L."/>
            <person name="Yuan L."/>
            <person name="Wang Z."/>
            <person name="Xia Z."/>
            <person name="Xiao L."/>
            <person name="Anderson O.D."/>
            <person name="Ouyang S."/>
            <person name="Liang Y."/>
            <person name="Zimin A.V."/>
            <person name="Pertea G."/>
            <person name="Qi P."/>
            <person name="Bennetzen J.L."/>
            <person name="Dai X."/>
            <person name="Dawson M.W."/>
            <person name="Muller H.G."/>
            <person name="Kugler K."/>
            <person name="Rivarola-Duarte L."/>
            <person name="Spannagl M."/>
            <person name="Mayer K.F.X."/>
            <person name="Lu F.H."/>
            <person name="Bevan M.W."/>
            <person name="Leroy P."/>
            <person name="Li P."/>
            <person name="You F.M."/>
            <person name="Sun Q."/>
            <person name="Liu Z."/>
            <person name="Lyons E."/>
            <person name="Wicker T."/>
            <person name="Salzberg S.L."/>
            <person name="Devos K.M."/>
            <person name="Dvorak J."/>
        </authorList>
    </citation>
    <scope>NUCLEOTIDE SEQUENCE [LARGE SCALE GENOMIC DNA]</scope>
    <source>
        <strain evidence="8">cv. AL8/78</strain>
    </source>
</reference>
<protein>
    <recommendedName>
        <fullName evidence="7">Disease resistance N-terminal domain-containing protein</fullName>
    </recommendedName>
</protein>
<dbReference type="Gene3D" id="1.20.5.4130">
    <property type="match status" value="1"/>
</dbReference>
<dbReference type="CDD" id="cd14798">
    <property type="entry name" value="RX-CC_like"/>
    <property type="match status" value="1"/>
</dbReference>
<comment type="similarity">
    <text evidence="1">Belongs to the disease resistance NB-LRR family.</text>
</comment>
<dbReference type="InterPro" id="IPR041118">
    <property type="entry name" value="Rx_N"/>
</dbReference>
<dbReference type="InterPro" id="IPR038005">
    <property type="entry name" value="RX-like_CC"/>
</dbReference>
<keyword evidence="9" id="KW-1185">Reference proteome</keyword>
<dbReference type="EnsemblPlants" id="AET1Gv20997000.11">
    <property type="protein sequence ID" value="AET1Gv20997000.11"/>
    <property type="gene ID" value="AET1Gv20997000"/>
</dbReference>
<dbReference type="PANTHER" id="PTHR19338">
    <property type="entry name" value="TRANSLOCASE OF INNER MITOCHONDRIAL MEMBRANE 13 HOMOLOG"/>
    <property type="match status" value="1"/>
</dbReference>
<feature type="domain" description="Disease resistance N-terminal" evidence="7">
    <location>
        <begin position="83"/>
        <end position="164"/>
    </location>
</feature>
<evidence type="ECO:0000256" key="6">
    <source>
        <dbReference type="SAM" id="MobiDB-lite"/>
    </source>
</evidence>
<feature type="compositionally biased region" description="Basic residues" evidence="6">
    <location>
        <begin position="187"/>
        <end position="201"/>
    </location>
</feature>
<reference evidence="8" key="5">
    <citation type="journal article" date="2021" name="G3 (Bethesda)">
        <title>Aegilops tauschii genome assembly Aet v5.0 features greater sequence contiguity and improved annotation.</title>
        <authorList>
            <person name="Wang L."/>
            <person name="Zhu T."/>
            <person name="Rodriguez J.C."/>
            <person name="Deal K.R."/>
            <person name="Dubcovsky J."/>
            <person name="McGuire P.E."/>
            <person name="Lux T."/>
            <person name="Spannagl M."/>
            <person name="Mayer K.F.X."/>
            <person name="Baldrich P."/>
            <person name="Meyers B.C."/>
            <person name="Huo N."/>
            <person name="Gu Y.Q."/>
            <person name="Zhou H."/>
            <person name="Devos K.M."/>
            <person name="Bennetzen J.L."/>
            <person name="Unver T."/>
            <person name="Budak H."/>
            <person name="Gulick P.J."/>
            <person name="Galiba G."/>
            <person name="Kalapos B."/>
            <person name="Nelson D.R."/>
            <person name="Li P."/>
            <person name="You F.M."/>
            <person name="Luo M.C."/>
            <person name="Dvorak J."/>
        </authorList>
    </citation>
    <scope>NUCLEOTIDE SEQUENCE [LARGE SCALE GENOMIC DNA]</scope>
    <source>
        <strain evidence="8">cv. AL8/78</strain>
    </source>
</reference>
<evidence type="ECO:0000256" key="3">
    <source>
        <dbReference type="ARBA" id="ARBA00022737"/>
    </source>
</evidence>